<comment type="function">
    <text evidence="8">Ferredoxins are iron-sulfur proteins that transfer electrons in a wide variety of metabolic reactions.</text>
</comment>
<dbReference type="InterPro" id="IPR001080">
    <property type="entry name" value="3Fe4S_ferredoxin"/>
</dbReference>
<feature type="domain" description="4Fe-4S ferredoxin-type" evidence="9">
    <location>
        <begin position="8"/>
        <end position="36"/>
    </location>
</feature>
<evidence type="ECO:0000313" key="10">
    <source>
        <dbReference type="EMBL" id="GGX72025.1"/>
    </source>
</evidence>
<comment type="cofactor">
    <cofactor evidence="1">
        <name>[3Fe-4S] cluster</name>
        <dbReference type="ChEBI" id="CHEBI:21137"/>
    </cofactor>
</comment>
<dbReference type="PRINTS" id="PR00352">
    <property type="entry name" value="3FE4SFRDOXIN"/>
</dbReference>
<evidence type="ECO:0000256" key="7">
    <source>
        <dbReference type="ARBA" id="ARBA00023291"/>
    </source>
</evidence>
<dbReference type="PANTHER" id="PTHR36923:SF3">
    <property type="entry name" value="FERREDOXIN"/>
    <property type="match status" value="1"/>
</dbReference>
<dbReference type="Gene3D" id="3.30.70.20">
    <property type="match status" value="1"/>
</dbReference>
<dbReference type="InterPro" id="IPR017896">
    <property type="entry name" value="4Fe4S_Fe-S-bd"/>
</dbReference>
<dbReference type="PROSITE" id="PS51379">
    <property type="entry name" value="4FE4S_FER_2"/>
    <property type="match status" value="1"/>
</dbReference>
<evidence type="ECO:0000256" key="1">
    <source>
        <dbReference type="ARBA" id="ARBA00001927"/>
    </source>
</evidence>
<dbReference type="InterPro" id="IPR051269">
    <property type="entry name" value="Fe-S_cluster_ET"/>
</dbReference>
<keyword evidence="7" id="KW-0003">3Fe-4S</keyword>
<dbReference type="Pfam" id="PF13459">
    <property type="entry name" value="Fer4_15"/>
    <property type="match status" value="1"/>
</dbReference>
<keyword evidence="4 8" id="KW-0249">Electron transport</keyword>
<evidence type="ECO:0000256" key="6">
    <source>
        <dbReference type="ARBA" id="ARBA00023014"/>
    </source>
</evidence>
<evidence type="ECO:0000256" key="3">
    <source>
        <dbReference type="ARBA" id="ARBA00022723"/>
    </source>
</evidence>
<accession>A0ABQ2Y8E5</accession>
<keyword evidence="11" id="KW-1185">Reference proteome</keyword>
<protein>
    <recommendedName>
        <fullName evidence="8">Ferredoxin</fullName>
    </recommendedName>
</protein>
<evidence type="ECO:0000313" key="11">
    <source>
        <dbReference type="Proteomes" id="UP000659223"/>
    </source>
</evidence>
<comment type="caution">
    <text evidence="10">The sequence shown here is derived from an EMBL/GenBank/DDBJ whole genome shotgun (WGS) entry which is preliminary data.</text>
</comment>
<evidence type="ECO:0000259" key="9">
    <source>
        <dbReference type="PROSITE" id="PS51379"/>
    </source>
</evidence>
<evidence type="ECO:0000256" key="8">
    <source>
        <dbReference type="RuleBase" id="RU368020"/>
    </source>
</evidence>
<proteinExistence type="predicted"/>
<keyword evidence="5 8" id="KW-0408">Iron</keyword>
<dbReference type="PANTHER" id="PTHR36923">
    <property type="entry name" value="FERREDOXIN"/>
    <property type="match status" value="1"/>
</dbReference>
<evidence type="ECO:0000256" key="2">
    <source>
        <dbReference type="ARBA" id="ARBA00022448"/>
    </source>
</evidence>
<reference evidence="11" key="1">
    <citation type="journal article" date="2019" name="Int. J. Syst. Evol. Microbiol.">
        <title>The Global Catalogue of Microorganisms (GCM) 10K type strain sequencing project: providing services to taxonomists for standard genome sequencing and annotation.</title>
        <authorList>
            <consortium name="The Broad Institute Genomics Platform"/>
            <consortium name="The Broad Institute Genome Sequencing Center for Infectious Disease"/>
            <person name="Wu L."/>
            <person name="Ma J."/>
        </authorList>
    </citation>
    <scope>NUCLEOTIDE SEQUENCE [LARGE SCALE GENOMIC DNA]</scope>
    <source>
        <strain evidence="11">JCM 4586</strain>
    </source>
</reference>
<dbReference type="EMBL" id="BMUT01000002">
    <property type="protein sequence ID" value="GGX72025.1"/>
    <property type="molecule type" value="Genomic_DNA"/>
</dbReference>
<evidence type="ECO:0000256" key="5">
    <source>
        <dbReference type="ARBA" id="ARBA00023004"/>
    </source>
</evidence>
<keyword evidence="6 8" id="KW-0411">Iron-sulfur</keyword>
<organism evidence="10 11">
    <name type="scientific">Streptomyces hiroshimensis</name>
    <dbReference type="NCBI Taxonomy" id="66424"/>
    <lineage>
        <taxon>Bacteria</taxon>
        <taxon>Bacillati</taxon>
        <taxon>Actinomycetota</taxon>
        <taxon>Actinomycetes</taxon>
        <taxon>Kitasatosporales</taxon>
        <taxon>Streptomycetaceae</taxon>
        <taxon>Streptomyces</taxon>
    </lineage>
</organism>
<evidence type="ECO:0000256" key="4">
    <source>
        <dbReference type="ARBA" id="ARBA00022982"/>
    </source>
</evidence>
<keyword evidence="3 8" id="KW-0479">Metal-binding</keyword>
<dbReference type="SUPFAM" id="SSF54862">
    <property type="entry name" value="4Fe-4S ferredoxins"/>
    <property type="match status" value="1"/>
</dbReference>
<sequence length="88" mass="9060">MTAVSGRWRVQVDQGLCVGSGMCVGSAPEAFALDAGRRSRPVAEEIAEEVAEETDASGPVLAAAESCPVEAITISVLDTGEPVFPPDE</sequence>
<gene>
    <name evidence="10" type="ORF">GCM10010324_16570</name>
</gene>
<keyword evidence="2 8" id="KW-0813">Transport</keyword>
<dbReference type="Proteomes" id="UP000659223">
    <property type="component" value="Unassembled WGS sequence"/>
</dbReference>
<name>A0ABQ2Y8E5_9ACTN</name>